<evidence type="ECO:0000313" key="2">
    <source>
        <dbReference type="Proteomes" id="UP000181980"/>
    </source>
</evidence>
<reference evidence="2" key="1">
    <citation type="submission" date="2016-10" db="EMBL/GenBank/DDBJ databases">
        <authorList>
            <person name="Varghese N."/>
            <person name="Submissions S."/>
        </authorList>
    </citation>
    <scope>NUCLEOTIDE SEQUENCE [LARGE SCALE GENOMIC DNA]</scope>
    <source>
        <strain evidence="2">DSM 45237</strain>
    </source>
</reference>
<accession>A0A1H5PHW9</accession>
<proteinExistence type="predicted"/>
<name>A0A1H5PHW9_9ACTN</name>
<dbReference type="Proteomes" id="UP000181980">
    <property type="component" value="Unassembled WGS sequence"/>
</dbReference>
<evidence type="ECO:0000313" key="1">
    <source>
        <dbReference type="EMBL" id="SEF13315.1"/>
    </source>
</evidence>
<protein>
    <submittedName>
        <fullName evidence="1">Uncharacterized protein</fullName>
    </submittedName>
</protein>
<gene>
    <name evidence="1" type="ORF">SAMN04488561_4375</name>
</gene>
<organism evidence="1 2">
    <name type="scientific">Jiangella alba</name>
    <dbReference type="NCBI Taxonomy" id="561176"/>
    <lineage>
        <taxon>Bacteria</taxon>
        <taxon>Bacillati</taxon>
        <taxon>Actinomycetota</taxon>
        <taxon>Actinomycetes</taxon>
        <taxon>Jiangellales</taxon>
        <taxon>Jiangellaceae</taxon>
        <taxon>Jiangella</taxon>
    </lineage>
</organism>
<keyword evidence="2" id="KW-1185">Reference proteome</keyword>
<dbReference type="RefSeq" id="WP_069110085.1">
    <property type="nucleotide sequence ID" value="NZ_FNUC01000004.1"/>
</dbReference>
<sequence>MPDEQQPSSGYAFGQLERALRMAAGHDDPAVRERALAKAERWRAVIGGMAGGELTVGSRTPVAGTPAWVTLEVAHGGFATGRLLAELPLSDDETARVAGLPAEAPGTTDRDRLNLWYLGDAGQAELLDALASERYRIELPEDAALPTVAWLLRNGRHEAALDLVAELRPWMHRLRLTPALTASALPAAGTSVHLEPVGPVRDGLRVRAVPAQVAAMRETLGVWHPLYDRLVELWAGTVEGELPELGADGTVRGGWPCRRWPSDWEPRREQWLADAAAAREHGDTTPHPKSNLARLHAALERCPTDSSSLTGREVGWIRRALANTVTARGAPGSPRRAALRAVQAAVTDRPTHAAIARMLADRLEPYPADAGLPSVEAVTAGQPVPRELVEKLERAWAAPLDRLVEHGVVGSGEVLATLLPRVTAQLLAANLDDPALRQLYTQTYAAFRRRRGLLLLDLQHQVRFEELPWAAAVAPLRAATSATQDAARQALRQTSLLALTAFPQAILPNPLVRELTALATQAKADVPLVEEVAADIFMGTFSRKWHRAAAVTGEAMAGTLYARYYDLPDAAYWAAHTPPPEPPGPRDPNAVPVTAAAFGSLCVARAAEARTGGGNHVAVSGTTIEQSQILTTHNLAPLLHVLGLGDQLRPQAPELTGRAFRWLVRRLTQPAPSHHAALITVKNVAYAWRQAIFFASFCDDAEQRAAVGRLRSLVGAAGLTRFAPAVDGLTHVVDGGRFGADGTTLGGGRRLLGWAAGPHWYLTR</sequence>
<dbReference type="AlphaFoldDB" id="A0A1H5PHW9"/>
<dbReference type="EMBL" id="FNUC01000004">
    <property type="protein sequence ID" value="SEF13315.1"/>
    <property type="molecule type" value="Genomic_DNA"/>
</dbReference>